<reference evidence="1 2" key="2">
    <citation type="journal article" date="2017" name="Sci. Rep.">
        <title>Ant-infecting Ophiocordyceps genomes reveal a high diversity of potential behavioral manipulation genes and a possible major role for enterotoxins.</title>
        <authorList>
            <person name="de Bekker C."/>
            <person name="Ohm R.A."/>
            <person name="Evans H.C."/>
            <person name="Brachmann A."/>
            <person name="Hughes D.P."/>
        </authorList>
    </citation>
    <scope>NUCLEOTIDE SEQUENCE [LARGE SCALE GENOMIC DNA]</scope>
    <source>
        <strain evidence="1 2">SC16a</strain>
    </source>
</reference>
<reference evidence="1 2" key="1">
    <citation type="journal article" date="2015" name="BMC Genomics">
        <title>Gene expression during zombie ant biting behavior reflects the complexity underlying fungal parasitic behavioral manipulation.</title>
        <authorList>
            <person name="de Bekker C."/>
            <person name="Ohm R.A."/>
            <person name="Loreto R.G."/>
            <person name="Sebastian A."/>
            <person name="Albert I."/>
            <person name="Merrow M."/>
            <person name="Brachmann A."/>
            <person name="Hughes D.P."/>
        </authorList>
    </citation>
    <scope>NUCLEOTIDE SEQUENCE [LARGE SCALE GENOMIC DNA]</scope>
    <source>
        <strain evidence="1 2">SC16a</strain>
    </source>
</reference>
<accession>A0A2A9NY04</accession>
<sequence length="329" mass="36899">MPTFPLGQSIPPDTDHAISVSLPTWESNVGYEEGQEWVVKNLTTGYPRPGQRAMLFATARAAARCLDYIEQYAMPAIAAPTNSLDFAVDASKLTSRLTKHLPLNLHAAFFHHEAYPLAKQYWQHTGDGISSRRAEFLHNLLKHRTLVPRQLDDKTQTSPQKGPRRYQKSAYFFRTASADVNSSASRHCENNADVYRFLEERFGRNLDPGLVEQAKVAIRRRIAGSLANSCNRDTQNLPSSSESFEDHQAVEETDVFLFPSGMNAIFHVHRTLLEAFGQLQSVNYGFPYVDTLKILQKFGPGCLFLGRGSSDDLDDLETLLRSAHTQAGR</sequence>
<dbReference type="OrthoDB" id="10047078at2759"/>
<dbReference type="GO" id="GO:0019346">
    <property type="term" value="P:transsulfuration"/>
    <property type="evidence" value="ECO:0007669"/>
    <property type="project" value="TreeGrafter"/>
</dbReference>
<dbReference type="STRING" id="268505.A0A2A9NY04"/>
<comment type="caution">
    <text evidence="1">The sequence shown here is derived from an EMBL/GenBank/DDBJ whole genome shotgun (WGS) entry which is preliminary data.</text>
</comment>
<dbReference type="PANTHER" id="PTHR42699">
    <property type="match status" value="1"/>
</dbReference>
<proteinExistence type="predicted"/>
<gene>
    <name evidence="1" type="ORF">XA68_10915</name>
</gene>
<protein>
    <submittedName>
        <fullName evidence="1">Uncharacterized protein</fullName>
    </submittedName>
</protein>
<evidence type="ECO:0000313" key="2">
    <source>
        <dbReference type="Proteomes" id="UP000037136"/>
    </source>
</evidence>
<keyword evidence="2" id="KW-1185">Reference proteome</keyword>
<name>A0A2A9NY04_OPHUN</name>
<dbReference type="GO" id="GO:0003962">
    <property type="term" value="F:cystathionine gamma-synthase activity"/>
    <property type="evidence" value="ECO:0007669"/>
    <property type="project" value="TreeGrafter"/>
</dbReference>
<organism evidence="1 2">
    <name type="scientific">Ophiocordyceps unilateralis</name>
    <name type="common">Zombie-ant fungus</name>
    <name type="synonym">Torrubia unilateralis</name>
    <dbReference type="NCBI Taxonomy" id="268505"/>
    <lineage>
        <taxon>Eukaryota</taxon>
        <taxon>Fungi</taxon>
        <taxon>Dikarya</taxon>
        <taxon>Ascomycota</taxon>
        <taxon>Pezizomycotina</taxon>
        <taxon>Sordariomycetes</taxon>
        <taxon>Hypocreomycetidae</taxon>
        <taxon>Hypocreales</taxon>
        <taxon>Ophiocordycipitaceae</taxon>
        <taxon>Ophiocordyceps</taxon>
    </lineage>
</organism>
<evidence type="ECO:0000313" key="1">
    <source>
        <dbReference type="EMBL" id="PFH55045.1"/>
    </source>
</evidence>
<dbReference type="EMBL" id="LAZP02001278">
    <property type="protein sequence ID" value="PFH55045.1"/>
    <property type="molecule type" value="Genomic_DNA"/>
</dbReference>
<dbReference type="AlphaFoldDB" id="A0A2A9NY04"/>
<dbReference type="PANTHER" id="PTHR42699:SF1">
    <property type="entry name" value="CYSTATHIONINE GAMMA-SYNTHASE-RELATED"/>
    <property type="match status" value="1"/>
</dbReference>
<dbReference type="Proteomes" id="UP000037136">
    <property type="component" value="Unassembled WGS sequence"/>
</dbReference>
<dbReference type="InterPro" id="IPR051750">
    <property type="entry name" value="Trans-sulfuration_enzymes"/>
</dbReference>